<keyword evidence="2" id="KW-1185">Reference proteome</keyword>
<protein>
    <submittedName>
        <fullName evidence="1">Uncharacterized protein</fullName>
    </submittedName>
</protein>
<dbReference type="Proteomes" id="UP001145114">
    <property type="component" value="Unassembled WGS sequence"/>
</dbReference>
<proteinExistence type="predicted"/>
<reference evidence="1" key="1">
    <citation type="submission" date="2022-06" db="EMBL/GenBank/DDBJ databases">
        <title>Phylogenomic reconstructions and comparative analyses of Kickxellomycotina fungi.</title>
        <authorList>
            <person name="Reynolds N.K."/>
            <person name="Stajich J.E."/>
            <person name="Barry K."/>
            <person name="Grigoriev I.V."/>
            <person name="Crous P."/>
            <person name="Smith M.E."/>
        </authorList>
    </citation>
    <scope>NUCLEOTIDE SEQUENCE</scope>
    <source>
        <strain evidence="1">RSA 2271</strain>
    </source>
</reference>
<evidence type="ECO:0000313" key="2">
    <source>
        <dbReference type="Proteomes" id="UP001145114"/>
    </source>
</evidence>
<sequence>MLENTAVLSAGKPQETFPARQKACASNLPECSAATISVNAPSNKTPKCWGCEQHIESGKAIRFAEGVWHIE</sequence>
<feature type="non-terminal residue" evidence="1">
    <location>
        <position position="71"/>
    </location>
</feature>
<dbReference type="EMBL" id="JAMZIH010007168">
    <property type="protein sequence ID" value="KAJ1673267.1"/>
    <property type="molecule type" value="Genomic_DNA"/>
</dbReference>
<accession>A0ACC1HA43</accession>
<organism evidence="1 2">
    <name type="scientific">Spiromyces aspiralis</name>
    <dbReference type="NCBI Taxonomy" id="68401"/>
    <lineage>
        <taxon>Eukaryota</taxon>
        <taxon>Fungi</taxon>
        <taxon>Fungi incertae sedis</taxon>
        <taxon>Zoopagomycota</taxon>
        <taxon>Kickxellomycotina</taxon>
        <taxon>Kickxellomycetes</taxon>
        <taxon>Kickxellales</taxon>
        <taxon>Kickxellaceae</taxon>
        <taxon>Spiromyces</taxon>
    </lineage>
</organism>
<evidence type="ECO:0000313" key="1">
    <source>
        <dbReference type="EMBL" id="KAJ1673267.1"/>
    </source>
</evidence>
<comment type="caution">
    <text evidence="1">The sequence shown here is derived from an EMBL/GenBank/DDBJ whole genome shotgun (WGS) entry which is preliminary data.</text>
</comment>
<gene>
    <name evidence="1" type="ORF">EV182_005574</name>
</gene>
<name>A0ACC1HA43_9FUNG</name>